<feature type="transmembrane region" description="Helical" evidence="2">
    <location>
        <begin position="50"/>
        <end position="71"/>
    </location>
</feature>
<feature type="signal peptide" evidence="3">
    <location>
        <begin position="1"/>
        <end position="26"/>
    </location>
</feature>
<dbReference type="Proteomes" id="UP001500101">
    <property type="component" value="Unassembled WGS sequence"/>
</dbReference>
<accession>A0ABP7Y7F8</accession>
<feature type="chain" id="PRO_5045827126" evidence="3">
    <location>
        <begin position="27"/>
        <end position="403"/>
    </location>
</feature>
<evidence type="ECO:0000259" key="4">
    <source>
        <dbReference type="Pfam" id="PF07863"/>
    </source>
</evidence>
<evidence type="ECO:0000256" key="2">
    <source>
        <dbReference type="SAM" id="Phobius"/>
    </source>
</evidence>
<reference evidence="6" key="1">
    <citation type="journal article" date="2019" name="Int. J. Syst. Evol. Microbiol.">
        <title>The Global Catalogue of Microorganisms (GCM) 10K type strain sequencing project: providing services to taxonomists for standard genome sequencing and annotation.</title>
        <authorList>
            <consortium name="The Broad Institute Genomics Platform"/>
            <consortium name="The Broad Institute Genome Sequencing Center for Infectious Disease"/>
            <person name="Wu L."/>
            <person name="Ma J."/>
        </authorList>
    </citation>
    <scope>NUCLEOTIDE SEQUENCE [LARGE SCALE GENOMIC DNA]</scope>
    <source>
        <strain evidence="6">JCM 16704</strain>
    </source>
</reference>
<dbReference type="Pfam" id="PF07863">
    <property type="entry name" value="CtnDOT_TraJ"/>
    <property type="match status" value="1"/>
</dbReference>
<dbReference type="EMBL" id="BAAAZI010000004">
    <property type="protein sequence ID" value="GAA4131907.1"/>
    <property type="molecule type" value="Genomic_DNA"/>
</dbReference>
<proteinExistence type="predicted"/>
<feature type="transmembrane region" description="Helical" evidence="2">
    <location>
        <begin position="227"/>
        <end position="245"/>
    </location>
</feature>
<feature type="domain" description="Conjugative transposon TraJ C-terminal" evidence="4">
    <location>
        <begin position="32"/>
        <end position="403"/>
    </location>
</feature>
<comment type="caution">
    <text evidence="5">The sequence shown here is derived from an EMBL/GenBank/DDBJ whole genome shotgun (WGS) entry which is preliminary data.</text>
</comment>
<gene>
    <name evidence="5" type="primary">traJ_1</name>
    <name evidence="5" type="ORF">GCM10022216_02400</name>
</gene>
<dbReference type="NCBIfam" id="TIGR03782">
    <property type="entry name" value="Bac_Flav_CT_J"/>
    <property type="match status" value="1"/>
</dbReference>
<keyword evidence="2" id="KW-0812">Transmembrane</keyword>
<feature type="transmembrane region" description="Helical" evidence="2">
    <location>
        <begin position="298"/>
        <end position="320"/>
    </location>
</feature>
<evidence type="ECO:0000313" key="6">
    <source>
        <dbReference type="Proteomes" id="UP001500101"/>
    </source>
</evidence>
<evidence type="ECO:0000256" key="1">
    <source>
        <dbReference type="SAM" id="MobiDB-lite"/>
    </source>
</evidence>
<sequence>MKQTIKKYSLFAGLLLLVLLPGLTHAQGIASEISGMQAELDKVYSQMLPLCSKLIGVARGIAGFAALWYIASRVWRQIASAQPVDFYPLLRPFALGLAIIAFPAVIALMNGVLQPTVSATGAMVSDSNKAIAVLLKQKEEAVKNSKQWQMYVGEDGSGDRQAWYKYTHPKDPEGRDEGFFEGIGNDMKFWAEKQSYNFRNSIKQWLSQVLEVLYASAALCINTIRTFFLIVLAILGPLVFGFAVFDGFQHTLTVWLARYVNIFLWLPIANIFGSILGKIQENMLKLDISQIGEQGDTFFSSSDTAYLIFLVIGIVGYFSVPNVANYVVHAGGGNTILERVNSIVSNTTSMVSQADTKSRGMQADMLGDGYRTLTQGFSGAGSKDYFPDKSGGSQHQHNKLSGK</sequence>
<keyword evidence="2" id="KW-0472">Membrane</keyword>
<evidence type="ECO:0000313" key="5">
    <source>
        <dbReference type="EMBL" id="GAA4131907.1"/>
    </source>
</evidence>
<feature type="transmembrane region" description="Helical" evidence="2">
    <location>
        <begin position="92"/>
        <end position="113"/>
    </location>
</feature>
<feature type="region of interest" description="Disordered" evidence="1">
    <location>
        <begin position="381"/>
        <end position="403"/>
    </location>
</feature>
<dbReference type="RefSeq" id="WP_344672850.1">
    <property type="nucleotide sequence ID" value="NZ_BAAAZI010000004.1"/>
</dbReference>
<dbReference type="InterPro" id="IPR022393">
    <property type="entry name" value="Conjugative_transposon_TraJ"/>
</dbReference>
<keyword evidence="3" id="KW-0732">Signal</keyword>
<protein>
    <submittedName>
        <fullName evidence="5">Conjugative transposon protein TraJ</fullName>
    </submittedName>
</protein>
<feature type="transmembrane region" description="Helical" evidence="2">
    <location>
        <begin position="257"/>
        <end position="277"/>
    </location>
</feature>
<dbReference type="InterPro" id="IPR012424">
    <property type="entry name" value="Conjugative_transposon_TraJ_C"/>
</dbReference>
<keyword evidence="2" id="KW-1133">Transmembrane helix</keyword>
<keyword evidence="6" id="KW-1185">Reference proteome</keyword>
<evidence type="ECO:0000256" key="3">
    <source>
        <dbReference type="SAM" id="SignalP"/>
    </source>
</evidence>
<name>A0ABP7Y7F8_9SPHI</name>
<organism evidence="5 6">
    <name type="scientific">Sphingobacterium kyonggiense</name>
    <dbReference type="NCBI Taxonomy" id="714075"/>
    <lineage>
        <taxon>Bacteria</taxon>
        <taxon>Pseudomonadati</taxon>
        <taxon>Bacteroidota</taxon>
        <taxon>Sphingobacteriia</taxon>
        <taxon>Sphingobacteriales</taxon>
        <taxon>Sphingobacteriaceae</taxon>
        <taxon>Sphingobacterium</taxon>
    </lineage>
</organism>